<protein>
    <submittedName>
        <fullName evidence="1">PH domain protein</fullName>
    </submittedName>
</protein>
<gene>
    <name evidence="1" type="ORF">AAA799E16_01359</name>
</gene>
<accession>A0A081S4V5</accession>
<dbReference type="AlphaFoldDB" id="A0A081S4V5"/>
<sequence length="163" mass="19590">MQPDEKIQAHIVSIWRESKKFLSIGGKEGMLVLTDKHLMFIHKTEAKMKWWKAITQRQVINFIRSKNTMIRHDGYDEEDLMNDVEDKRNTELSFDDISNISFEEKTWGSVLQLEYEKDGKKEKFQYSIAQDWVKYPAKEPTKYMKVDWAPFVQYIKDRQKFTK</sequence>
<dbReference type="Proteomes" id="UP000028027">
    <property type="component" value="Unassembled WGS sequence"/>
</dbReference>
<name>A0A081S4V5_9ARCH</name>
<evidence type="ECO:0000313" key="2">
    <source>
        <dbReference type="Proteomes" id="UP000028027"/>
    </source>
</evidence>
<keyword evidence="2" id="KW-1185">Reference proteome</keyword>
<dbReference type="EMBL" id="JNVL01000021">
    <property type="protein sequence ID" value="KER05958.1"/>
    <property type="molecule type" value="Genomic_DNA"/>
</dbReference>
<comment type="caution">
    <text evidence="1">The sequence shown here is derived from an EMBL/GenBank/DDBJ whole genome shotgun (WGS) entry which is preliminary data.</text>
</comment>
<organism evidence="1 2">
    <name type="scientific">Marine Group I thaumarchaeote SCGC AAA799-E16</name>
    <dbReference type="NCBI Taxonomy" id="1502292"/>
    <lineage>
        <taxon>Archaea</taxon>
        <taxon>Nitrososphaerota</taxon>
        <taxon>Marine Group I</taxon>
    </lineage>
</organism>
<proteinExistence type="predicted"/>
<reference evidence="1 2" key="1">
    <citation type="submission" date="2014-06" db="EMBL/GenBank/DDBJ databases">
        <authorList>
            <person name="Ngugi D.K."/>
            <person name="Blom J."/>
            <person name="Alam I."/>
            <person name="Rashid M."/>
            <person name="Ba Alawi W."/>
            <person name="Zhang G."/>
            <person name="Hikmawan T."/>
            <person name="Guan Y."/>
            <person name="Antunes A."/>
            <person name="Siam R."/>
            <person name="Eldorry H."/>
            <person name="Bajic V."/>
            <person name="Stingl U."/>
        </authorList>
    </citation>
    <scope>NUCLEOTIDE SEQUENCE [LARGE SCALE GENOMIC DNA]</scope>
    <source>
        <strain evidence="1">SCGC AAA799-E16</strain>
    </source>
</reference>
<dbReference type="PATRIC" id="fig|1502292.3.peg.1261"/>
<evidence type="ECO:0000313" key="1">
    <source>
        <dbReference type="EMBL" id="KER05958.1"/>
    </source>
</evidence>